<proteinExistence type="predicted"/>
<dbReference type="Pfam" id="PF13358">
    <property type="entry name" value="DDE_3"/>
    <property type="match status" value="1"/>
</dbReference>
<organism evidence="2 3">
    <name type="scientific">Iodobacter fluviatilis</name>
    <dbReference type="NCBI Taxonomy" id="537"/>
    <lineage>
        <taxon>Bacteria</taxon>
        <taxon>Pseudomonadati</taxon>
        <taxon>Pseudomonadota</taxon>
        <taxon>Betaproteobacteria</taxon>
        <taxon>Neisseriales</taxon>
        <taxon>Chitinibacteraceae</taxon>
        <taxon>Iodobacter</taxon>
    </lineage>
</organism>
<dbReference type="AlphaFoldDB" id="A0A7G3G5G1"/>
<dbReference type="KEGG" id="ifl:C1H71_02270"/>
<reference evidence="2 3" key="1">
    <citation type="submission" date="2018-01" db="EMBL/GenBank/DDBJ databases">
        <title>Genome sequence of Iodobacter sp. strain PCH194 isolated from Indian Trans-Himalaya.</title>
        <authorList>
            <person name="Kumar V."/>
            <person name="Thakur V."/>
            <person name="Kumar S."/>
            <person name="Singh D."/>
        </authorList>
    </citation>
    <scope>NUCLEOTIDE SEQUENCE [LARGE SCALE GENOMIC DNA]</scope>
    <source>
        <strain evidence="2 3">PCH194</strain>
    </source>
</reference>
<dbReference type="PANTHER" id="PTHR46564">
    <property type="entry name" value="TRANSPOSASE"/>
    <property type="match status" value="1"/>
</dbReference>
<dbReference type="Proteomes" id="UP000515917">
    <property type="component" value="Chromosome"/>
</dbReference>
<dbReference type="InterPro" id="IPR047655">
    <property type="entry name" value="Transpos_IS630-like"/>
</dbReference>
<accession>A0A7G3G5G1</accession>
<dbReference type="InterPro" id="IPR036397">
    <property type="entry name" value="RNaseH_sf"/>
</dbReference>
<dbReference type="Gene3D" id="3.30.420.10">
    <property type="entry name" value="Ribonuclease H-like superfamily/Ribonuclease H"/>
    <property type="match status" value="1"/>
</dbReference>
<dbReference type="InterPro" id="IPR038717">
    <property type="entry name" value="Tc1-like_DDE_dom"/>
</dbReference>
<dbReference type="NCBIfam" id="NF033545">
    <property type="entry name" value="transpos_IS630"/>
    <property type="match status" value="1"/>
</dbReference>
<name>A0A7G3G5G1_9NEIS</name>
<gene>
    <name evidence="2" type="ORF">C1H71_02270</name>
</gene>
<evidence type="ECO:0000313" key="3">
    <source>
        <dbReference type="Proteomes" id="UP000515917"/>
    </source>
</evidence>
<dbReference type="PANTHER" id="PTHR46564:SF1">
    <property type="entry name" value="TRANSPOSASE"/>
    <property type="match status" value="1"/>
</dbReference>
<protein>
    <recommendedName>
        <fullName evidence="1">Tc1-like transposase DDE domain-containing protein</fullName>
    </recommendedName>
</protein>
<evidence type="ECO:0000259" key="1">
    <source>
        <dbReference type="Pfam" id="PF13358"/>
    </source>
</evidence>
<dbReference type="GO" id="GO:0003676">
    <property type="term" value="F:nucleic acid binding"/>
    <property type="evidence" value="ECO:0007669"/>
    <property type="project" value="InterPro"/>
</dbReference>
<feature type="domain" description="Tc1-like transposase DDE" evidence="1">
    <location>
        <begin position="22"/>
        <end position="150"/>
    </location>
</feature>
<keyword evidence="3" id="KW-1185">Reference proteome</keyword>
<sequence length="151" mass="16922">MQWQAETYPAIKREAKQTGATIYFGDESGLRSDDHTGTTWAPCGQTPVVNVTGSRFSLNMLSAVGVRGEFSFMVHEGSVNSEVFLSFLKRLMQDATTPVILIVDGHSIHKTKIVKDYVNELAGKLKIYYLPPYSPQLNSDEQVWAHVKRED</sequence>
<dbReference type="EMBL" id="CP025781">
    <property type="protein sequence ID" value="QBC42496.1"/>
    <property type="molecule type" value="Genomic_DNA"/>
</dbReference>
<evidence type="ECO:0000313" key="2">
    <source>
        <dbReference type="EMBL" id="QBC42496.1"/>
    </source>
</evidence>